<name>A0ABD2WGB4_9HYME</name>
<gene>
    <name evidence="1" type="ORF">TKK_013461</name>
</gene>
<dbReference type="EMBL" id="JBJJXI010000107">
    <property type="protein sequence ID" value="KAL3392152.1"/>
    <property type="molecule type" value="Genomic_DNA"/>
</dbReference>
<keyword evidence="2" id="KW-1185">Reference proteome</keyword>
<dbReference type="Proteomes" id="UP001627154">
    <property type="component" value="Unassembled WGS sequence"/>
</dbReference>
<dbReference type="AlphaFoldDB" id="A0ABD2WGB4"/>
<comment type="caution">
    <text evidence="1">The sequence shown here is derived from an EMBL/GenBank/DDBJ whole genome shotgun (WGS) entry which is preliminary data.</text>
</comment>
<reference evidence="1 2" key="1">
    <citation type="journal article" date="2024" name="bioRxiv">
        <title>A reference genome for Trichogramma kaykai: A tiny desert-dwelling parasitoid wasp with competing sex-ratio distorters.</title>
        <authorList>
            <person name="Culotta J."/>
            <person name="Lindsey A.R."/>
        </authorList>
    </citation>
    <scope>NUCLEOTIDE SEQUENCE [LARGE SCALE GENOMIC DNA]</scope>
    <source>
        <strain evidence="1 2">KSX58</strain>
    </source>
</reference>
<evidence type="ECO:0000313" key="1">
    <source>
        <dbReference type="EMBL" id="KAL3392152.1"/>
    </source>
</evidence>
<organism evidence="1 2">
    <name type="scientific">Trichogramma kaykai</name>
    <dbReference type="NCBI Taxonomy" id="54128"/>
    <lineage>
        <taxon>Eukaryota</taxon>
        <taxon>Metazoa</taxon>
        <taxon>Ecdysozoa</taxon>
        <taxon>Arthropoda</taxon>
        <taxon>Hexapoda</taxon>
        <taxon>Insecta</taxon>
        <taxon>Pterygota</taxon>
        <taxon>Neoptera</taxon>
        <taxon>Endopterygota</taxon>
        <taxon>Hymenoptera</taxon>
        <taxon>Apocrita</taxon>
        <taxon>Proctotrupomorpha</taxon>
        <taxon>Chalcidoidea</taxon>
        <taxon>Trichogrammatidae</taxon>
        <taxon>Trichogramma</taxon>
    </lineage>
</organism>
<accession>A0ABD2WGB4</accession>
<evidence type="ECO:0000313" key="2">
    <source>
        <dbReference type="Proteomes" id="UP001627154"/>
    </source>
</evidence>
<dbReference type="InterPro" id="IPR036770">
    <property type="entry name" value="Ankyrin_rpt-contain_sf"/>
</dbReference>
<protein>
    <submittedName>
        <fullName evidence="1">Uncharacterized protein</fullName>
    </submittedName>
</protein>
<sequence length="207" mass="23817">MISSNPDPVSINDRSHLEELKSLYQNISWENEEMRLELLFRLANLFGDWTGTLPNLKEIFQPNKIDQLLLDTVNSMIADTRNYEELYRFIDFVVRTGYKDEPIVGIDDKPLSRRTTEVHRLAYVKLVSNVFHNLFGVLFEICDKCHVNYVDGEFSITHFHAACRLGCEDVVVKFLELGQDPNCLVPKVDISPLHMALVGNCGKRTIE</sequence>
<proteinExistence type="predicted"/>
<dbReference type="SUPFAM" id="SSF48403">
    <property type="entry name" value="Ankyrin repeat"/>
    <property type="match status" value="1"/>
</dbReference>